<name>A0A1M6BU94_9FIRM</name>
<evidence type="ECO:0000313" key="2">
    <source>
        <dbReference type="EMBL" id="SHI52362.1"/>
    </source>
</evidence>
<dbReference type="RefSeq" id="WP_110939380.1">
    <property type="nucleotide sequence ID" value="NZ_FQZV01000003.1"/>
</dbReference>
<keyword evidence="3" id="KW-1185">Reference proteome</keyword>
<dbReference type="STRING" id="1121919.SAMN02745975_00062"/>
<accession>A0A1M6BU94</accession>
<protein>
    <recommendedName>
        <fullName evidence="1">Putative Se/S carrier protein-like domain-containing protein</fullName>
    </recommendedName>
</protein>
<reference evidence="3" key="1">
    <citation type="submission" date="2016-11" db="EMBL/GenBank/DDBJ databases">
        <authorList>
            <person name="Varghese N."/>
            <person name="Submissions S."/>
        </authorList>
    </citation>
    <scope>NUCLEOTIDE SEQUENCE [LARGE SCALE GENOMIC DNA]</scope>
    <source>
        <strain evidence="3">DSM 17957</strain>
    </source>
</reference>
<proteinExistence type="predicted"/>
<dbReference type="OrthoDB" id="1954416at2"/>
<evidence type="ECO:0000313" key="3">
    <source>
        <dbReference type="Proteomes" id="UP000184536"/>
    </source>
</evidence>
<dbReference type="Proteomes" id="UP000184536">
    <property type="component" value="Unassembled WGS sequence"/>
</dbReference>
<gene>
    <name evidence="2" type="ORF">SAMN02745975_00062</name>
</gene>
<organism evidence="2 3">
    <name type="scientific">Geosporobacter subterraneus DSM 17957</name>
    <dbReference type="NCBI Taxonomy" id="1121919"/>
    <lineage>
        <taxon>Bacteria</taxon>
        <taxon>Bacillati</taxon>
        <taxon>Bacillota</taxon>
        <taxon>Clostridia</taxon>
        <taxon>Peptostreptococcales</taxon>
        <taxon>Thermotaleaceae</taxon>
        <taxon>Geosporobacter</taxon>
    </lineage>
</organism>
<dbReference type="EMBL" id="FQZV01000003">
    <property type="protein sequence ID" value="SHI52362.1"/>
    <property type="molecule type" value="Genomic_DNA"/>
</dbReference>
<evidence type="ECO:0000259" key="1">
    <source>
        <dbReference type="Pfam" id="PF11823"/>
    </source>
</evidence>
<dbReference type="AlphaFoldDB" id="A0A1M6BU94"/>
<feature type="domain" description="Putative Se/S carrier protein-like" evidence="1">
    <location>
        <begin position="7"/>
        <end position="75"/>
    </location>
</feature>
<dbReference type="Pfam" id="PF11823">
    <property type="entry name" value="Se_S_carrier"/>
    <property type="match status" value="1"/>
</dbReference>
<dbReference type="InterPro" id="IPR021778">
    <property type="entry name" value="Se/S_carrier-like"/>
</dbReference>
<sequence length="92" mass="10883">MQYGEGKYIIVFTSNYHAYYIEELLRRHNIESIYKKAPRSIAKSCNSAVYLSNEADLQKALELVRNGKIPFQSVFEIHRRDKQVEYQKVLLQ</sequence>